<evidence type="ECO:0000256" key="2">
    <source>
        <dbReference type="ARBA" id="ARBA00022737"/>
    </source>
</evidence>
<dbReference type="InterPro" id="IPR031359">
    <property type="entry name" value="NACHT_N"/>
</dbReference>
<dbReference type="InterPro" id="IPR001680">
    <property type="entry name" value="WD40_rpt"/>
</dbReference>
<dbReference type="EMBL" id="MSFO01000007">
    <property type="protein sequence ID" value="PLB45998.1"/>
    <property type="molecule type" value="Genomic_DNA"/>
</dbReference>
<dbReference type="Gene3D" id="3.40.50.300">
    <property type="entry name" value="P-loop containing nucleotide triphosphate hydrolases"/>
    <property type="match status" value="1"/>
</dbReference>
<dbReference type="Pfam" id="PF00400">
    <property type="entry name" value="WD40"/>
    <property type="match status" value="2"/>
</dbReference>
<evidence type="ECO:0000313" key="6">
    <source>
        <dbReference type="EMBL" id="PLB45998.1"/>
    </source>
</evidence>
<dbReference type="RefSeq" id="XP_024701300.1">
    <property type="nucleotide sequence ID" value="XM_024852459.1"/>
</dbReference>
<keyword evidence="2" id="KW-0677">Repeat</keyword>
<dbReference type="Gene3D" id="2.130.10.10">
    <property type="entry name" value="YVTN repeat-like/Quinoprotein amine dehydrogenase"/>
    <property type="match status" value="1"/>
</dbReference>
<dbReference type="PANTHER" id="PTHR10039:SF14">
    <property type="entry name" value="NACHT DOMAIN-CONTAINING PROTEIN"/>
    <property type="match status" value="1"/>
</dbReference>
<feature type="repeat" description="WD" evidence="3">
    <location>
        <begin position="969"/>
        <end position="1001"/>
    </location>
</feature>
<feature type="compositionally biased region" description="Basic and acidic residues" evidence="4">
    <location>
        <begin position="26"/>
        <end position="42"/>
    </location>
</feature>
<gene>
    <name evidence="6" type="ORF">P170DRAFT_467173</name>
</gene>
<feature type="region of interest" description="Disordered" evidence="4">
    <location>
        <begin position="24"/>
        <end position="88"/>
    </location>
</feature>
<feature type="compositionally biased region" description="Basic and acidic residues" evidence="4">
    <location>
        <begin position="51"/>
        <end position="69"/>
    </location>
</feature>
<dbReference type="InterPro" id="IPR015943">
    <property type="entry name" value="WD40/YVTN_repeat-like_dom_sf"/>
</dbReference>
<keyword evidence="1 3" id="KW-0853">WD repeat</keyword>
<dbReference type="SMART" id="SM00320">
    <property type="entry name" value="WD40"/>
    <property type="match status" value="2"/>
</dbReference>
<dbReference type="AlphaFoldDB" id="A0A2I2FZE2"/>
<name>A0A2I2FZE2_9EURO</name>
<dbReference type="SUPFAM" id="SSF52540">
    <property type="entry name" value="P-loop containing nucleoside triphosphate hydrolases"/>
    <property type="match status" value="1"/>
</dbReference>
<feature type="repeat" description="WD" evidence="3">
    <location>
        <begin position="916"/>
        <end position="956"/>
    </location>
</feature>
<dbReference type="Pfam" id="PF24883">
    <property type="entry name" value="NPHP3_N"/>
    <property type="match status" value="1"/>
</dbReference>
<evidence type="ECO:0000256" key="3">
    <source>
        <dbReference type="PROSITE-ProRule" id="PRU00221"/>
    </source>
</evidence>
<evidence type="ECO:0000256" key="4">
    <source>
        <dbReference type="SAM" id="MobiDB-lite"/>
    </source>
</evidence>
<dbReference type="OrthoDB" id="674604at2759"/>
<evidence type="ECO:0000259" key="5">
    <source>
        <dbReference type="PROSITE" id="PS50837"/>
    </source>
</evidence>
<keyword evidence="7" id="KW-1185">Reference proteome</keyword>
<dbReference type="InterPro" id="IPR007111">
    <property type="entry name" value="NACHT_NTPase"/>
</dbReference>
<dbReference type="InterPro" id="IPR027417">
    <property type="entry name" value="P-loop_NTPase"/>
</dbReference>
<evidence type="ECO:0000256" key="1">
    <source>
        <dbReference type="ARBA" id="ARBA00022574"/>
    </source>
</evidence>
<dbReference type="PROSITE" id="PS50294">
    <property type="entry name" value="WD_REPEATS_REGION"/>
    <property type="match status" value="2"/>
</dbReference>
<dbReference type="PROSITE" id="PS00678">
    <property type="entry name" value="WD_REPEATS_1"/>
    <property type="match status" value="2"/>
</dbReference>
<dbReference type="GeneID" id="36560157"/>
<dbReference type="PROSITE" id="PS50082">
    <property type="entry name" value="WD_REPEATS_2"/>
    <property type="match status" value="2"/>
</dbReference>
<dbReference type="VEuPathDB" id="FungiDB:P170DRAFT_467173"/>
<comment type="caution">
    <text evidence="6">The sequence shown here is derived from an EMBL/GenBank/DDBJ whole genome shotgun (WGS) entry which is preliminary data.</text>
</comment>
<reference evidence="6 7" key="1">
    <citation type="submission" date="2016-12" db="EMBL/GenBank/DDBJ databases">
        <title>The genomes of Aspergillus section Nigri reveals drivers in fungal speciation.</title>
        <authorList>
            <consortium name="DOE Joint Genome Institute"/>
            <person name="Vesth T.C."/>
            <person name="Nybo J."/>
            <person name="Theobald S."/>
            <person name="Brandl J."/>
            <person name="Frisvad J.C."/>
            <person name="Nielsen K.F."/>
            <person name="Lyhne E.K."/>
            <person name="Kogle M.E."/>
            <person name="Kuo A."/>
            <person name="Riley R."/>
            <person name="Clum A."/>
            <person name="Nolan M."/>
            <person name="Lipzen A."/>
            <person name="Salamov A."/>
            <person name="Henrissat B."/>
            <person name="Wiebenga A."/>
            <person name="De Vries R.P."/>
            <person name="Grigoriev I.V."/>
            <person name="Mortensen U.H."/>
            <person name="Andersen M.R."/>
            <person name="Baker S.E."/>
        </authorList>
    </citation>
    <scope>NUCLEOTIDE SEQUENCE [LARGE SCALE GENOMIC DNA]</scope>
    <source>
        <strain evidence="6 7">IBT 23096</strain>
    </source>
</reference>
<evidence type="ECO:0000313" key="7">
    <source>
        <dbReference type="Proteomes" id="UP000234275"/>
    </source>
</evidence>
<dbReference type="Pfam" id="PF17100">
    <property type="entry name" value="NACHT_N"/>
    <property type="match status" value="1"/>
</dbReference>
<feature type="domain" description="NACHT" evidence="5">
    <location>
        <begin position="410"/>
        <end position="565"/>
    </location>
</feature>
<dbReference type="STRING" id="1392250.A0A2I2FZE2"/>
<proteinExistence type="predicted"/>
<dbReference type="PROSITE" id="PS50837">
    <property type="entry name" value="NACHT"/>
    <property type="match status" value="1"/>
</dbReference>
<dbReference type="PANTHER" id="PTHR10039">
    <property type="entry name" value="AMELOGENIN"/>
    <property type="match status" value="1"/>
</dbReference>
<dbReference type="Proteomes" id="UP000234275">
    <property type="component" value="Unassembled WGS sequence"/>
</dbReference>
<dbReference type="InterPro" id="IPR036322">
    <property type="entry name" value="WD40_repeat_dom_sf"/>
</dbReference>
<dbReference type="InterPro" id="IPR019775">
    <property type="entry name" value="WD40_repeat_CS"/>
</dbReference>
<sequence>MLFGRCLLELPQHGVTQEGRLPRHLVWPEEERPSHSKGEKHPKQLQHAFNRRSDDIVADTREDTHETNDRNPSNPTSVDDGDDGIQPVVSITQQPNQHQDAQLGLIHATLWKNAYDNLKTDPEKEKYVRKYEELLVNYLTKSSSNTFGEKQMEEIVAGGLEKIDKYKKIIVRSDSTIRVIKQIKEILGIPLKNIPQTTLPWAVISSTVDILLKPVEVGANIYNGVASVVSKMEWYSKYTDHLLRDDKIRINEKDPLKGIRDDIAGNITSLYQSLLYYQIRSVCFYFKKHQPLVLLRGIVDLDNWSGDLQSIEEAEQVLTKTISLYNDEHLKNRLKDLEHQMIDWRMDIETENEFKKFQHRLQAIRRVDPEATVKGIQSLKEESMSELYAWIFKTDQFKAFVNWEDENATRRLWISGQAGTGKTMLLIGAIEELQSRTLLESQRLRTELPIIIYFFCQYTHVDLNNGVAVLQSLVWMLLRKQPKLMSHLDEQFSHSGDKFIQDPYSFATWRDILINMLKDTGRVFLVIDALDECEKTTRAQLVKFLNDELWNKELSRVKCLITSRPLSEIPESTSETAVRNHSLLRLDDEDLSPSIDKYIEEKMRRLQKDKDVNGQEQKEVVQSIVGRLRDRASNTFIWVSLVCEQFKDEPLVLWGEVMDQIPSGLDEMYDYLLGRLKRQIYRDILAMTMLARRPLTLRKDCVIQCRSFLAIRGETVYLIHQSAQDWLSENHRRLSDVPLQELHGFVFQNSLNGMSEILKENIYGLSHCGVLSDEVTAPADNPLSPVRYACQYWAYHLEESDVLPATDILHFLQDHILHWLEAMALMGLMPETIGVVDMLQSLPGVRENSDLSEFLYDAKRFILTNSPAVGIAPLQLYVSALLFTPEASIVRRTREIPNWILKPPVVEKEWGSLLQTLEHSSAVNDVAFSPDNQLIAGADDDLIKIWDTATGDLERELKPEPRSLFGFRSVAFSSDGRMLVTGSSDGSVLLWDTDSWQETQILLHEARV</sequence>
<dbReference type="InterPro" id="IPR056884">
    <property type="entry name" value="NPHP3-like_N"/>
</dbReference>
<organism evidence="6 7">
    <name type="scientific">Aspergillus steynii IBT 23096</name>
    <dbReference type="NCBI Taxonomy" id="1392250"/>
    <lineage>
        <taxon>Eukaryota</taxon>
        <taxon>Fungi</taxon>
        <taxon>Dikarya</taxon>
        <taxon>Ascomycota</taxon>
        <taxon>Pezizomycotina</taxon>
        <taxon>Eurotiomycetes</taxon>
        <taxon>Eurotiomycetidae</taxon>
        <taxon>Eurotiales</taxon>
        <taxon>Aspergillaceae</taxon>
        <taxon>Aspergillus</taxon>
        <taxon>Aspergillus subgen. Circumdati</taxon>
    </lineage>
</organism>
<accession>A0A2I2FZE2</accession>
<protein>
    <recommendedName>
        <fullName evidence="5">NACHT domain-containing protein</fullName>
    </recommendedName>
</protein>
<dbReference type="SUPFAM" id="SSF50978">
    <property type="entry name" value="WD40 repeat-like"/>
    <property type="match status" value="1"/>
</dbReference>